<dbReference type="AlphaFoldDB" id="A0AB37U8H9"/>
<dbReference type="PANTHER" id="PTHR11895:SF151">
    <property type="entry name" value="GLUTAMYL-TRNA(GLN) AMIDOTRANSFERASE SUBUNIT A"/>
    <property type="match status" value="1"/>
</dbReference>
<proteinExistence type="predicted"/>
<dbReference type="Gene3D" id="3.90.1300.10">
    <property type="entry name" value="Amidase signature (AS) domain"/>
    <property type="match status" value="1"/>
</dbReference>
<comment type="caution">
    <text evidence="2">The sequence shown here is derived from an EMBL/GenBank/DDBJ whole genome shotgun (WGS) entry which is preliminary data.</text>
</comment>
<evidence type="ECO:0000313" key="2">
    <source>
        <dbReference type="EMBL" id="RUS95579.1"/>
    </source>
</evidence>
<sequence length="181" mass="20015">MPAYYIIAPSEASANLARYDGVKYGWRAPDAKNLLEMYANTRASGFGAEVKRRIMIGTYALSAGYYDAYYLQAQKVRTLIKQDFERAFEQVDVLLCPTAPTTAFQAGEKTADPLSMYLTDLMTIPVNLAGLPGLSLPCGFDLNGLPIGMQLIANVLREDQLLAVAYAYEQSTEWHLRSPSL</sequence>
<feature type="domain" description="Amidase" evidence="1">
    <location>
        <begin position="2"/>
        <end position="162"/>
    </location>
</feature>
<dbReference type="SUPFAM" id="SSF75304">
    <property type="entry name" value="Amidase signature (AS) enzymes"/>
    <property type="match status" value="1"/>
</dbReference>
<organism evidence="2 3">
    <name type="scientific">Chroococcidiopsis cubana SAG 39.79</name>
    <dbReference type="NCBI Taxonomy" id="388085"/>
    <lineage>
        <taxon>Bacteria</taxon>
        <taxon>Bacillati</taxon>
        <taxon>Cyanobacteriota</taxon>
        <taxon>Cyanophyceae</taxon>
        <taxon>Chroococcidiopsidales</taxon>
        <taxon>Chroococcidiopsidaceae</taxon>
        <taxon>Chroococcidiopsis</taxon>
    </lineage>
</organism>
<protein>
    <recommendedName>
        <fullName evidence="1">Amidase domain-containing protein</fullName>
    </recommendedName>
</protein>
<dbReference type="Proteomes" id="UP000282574">
    <property type="component" value="Unassembled WGS sequence"/>
</dbReference>
<reference evidence="2 3" key="1">
    <citation type="journal article" date="2019" name="Genome Biol. Evol.">
        <title>Day and night: Metabolic profiles and evolutionary relationships of six axenic non-marine cyanobacteria.</title>
        <authorList>
            <person name="Will S.E."/>
            <person name="Henke P."/>
            <person name="Boedeker C."/>
            <person name="Huang S."/>
            <person name="Brinkmann H."/>
            <person name="Rohde M."/>
            <person name="Jarek M."/>
            <person name="Friedl T."/>
            <person name="Seufert S."/>
            <person name="Schumacher M."/>
            <person name="Overmann J."/>
            <person name="Neumann-Schaal M."/>
            <person name="Petersen J."/>
        </authorList>
    </citation>
    <scope>NUCLEOTIDE SEQUENCE [LARGE SCALE GENOMIC DNA]</scope>
    <source>
        <strain evidence="2 3">SAG 39.79</strain>
    </source>
</reference>
<evidence type="ECO:0000313" key="3">
    <source>
        <dbReference type="Proteomes" id="UP000282574"/>
    </source>
</evidence>
<evidence type="ECO:0000259" key="1">
    <source>
        <dbReference type="Pfam" id="PF01425"/>
    </source>
</evidence>
<accession>A0AB37U8H9</accession>
<dbReference type="PANTHER" id="PTHR11895">
    <property type="entry name" value="TRANSAMIDASE"/>
    <property type="match status" value="1"/>
</dbReference>
<dbReference type="InterPro" id="IPR000120">
    <property type="entry name" value="Amidase"/>
</dbReference>
<gene>
    <name evidence="2" type="ORF">DSM107010_71200</name>
</gene>
<dbReference type="EMBL" id="RSCK01000190">
    <property type="protein sequence ID" value="RUS95579.1"/>
    <property type="molecule type" value="Genomic_DNA"/>
</dbReference>
<keyword evidence="3" id="KW-1185">Reference proteome</keyword>
<name>A0AB37U8H9_9CYAN</name>
<dbReference type="InterPro" id="IPR023631">
    <property type="entry name" value="Amidase_dom"/>
</dbReference>
<dbReference type="Pfam" id="PF01425">
    <property type="entry name" value="Amidase"/>
    <property type="match status" value="1"/>
</dbReference>
<dbReference type="GO" id="GO:0003824">
    <property type="term" value="F:catalytic activity"/>
    <property type="evidence" value="ECO:0007669"/>
    <property type="project" value="InterPro"/>
</dbReference>
<dbReference type="InterPro" id="IPR036928">
    <property type="entry name" value="AS_sf"/>
</dbReference>